<dbReference type="Proteomes" id="UP000236291">
    <property type="component" value="Unassembled WGS sequence"/>
</dbReference>
<reference evidence="1 2" key="2">
    <citation type="journal article" date="2017" name="Front. Plant Sci.">
        <title>Gene Classification and Mining of Molecular Markers Useful in Red Clover (Trifolium pratense) Breeding.</title>
        <authorList>
            <person name="Istvanek J."/>
            <person name="Dluhosova J."/>
            <person name="Dluhos P."/>
            <person name="Patkova L."/>
            <person name="Nedelnik J."/>
            <person name="Repkova J."/>
        </authorList>
    </citation>
    <scope>NUCLEOTIDE SEQUENCE [LARGE SCALE GENOMIC DNA]</scope>
    <source>
        <strain evidence="2">cv. Tatra</strain>
        <tissue evidence="1">Young leaves</tissue>
    </source>
</reference>
<accession>A0A2K3PMF6</accession>
<evidence type="ECO:0000313" key="2">
    <source>
        <dbReference type="Proteomes" id="UP000236291"/>
    </source>
</evidence>
<protein>
    <submittedName>
        <fullName evidence="1">Uncharacterized protein</fullName>
    </submittedName>
</protein>
<gene>
    <name evidence="1" type="ORF">L195_g013193</name>
</gene>
<reference evidence="1 2" key="1">
    <citation type="journal article" date="2014" name="Am. J. Bot.">
        <title>Genome assembly and annotation for red clover (Trifolium pratense; Fabaceae).</title>
        <authorList>
            <person name="Istvanek J."/>
            <person name="Jaros M."/>
            <person name="Krenek A."/>
            <person name="Repkova J."/>
        </authorList>
    </citation>
    <scope>NUCLEOTIDE SEQUENCE [LARGE SCALE GENOMIC DNA]</scope>
    <source>
        <strain evidence="2">cv. Tatra</strain>
        <tissue evidence="1">Young leaves</tissue>
    </source>
</reference>
<name>A0A2K3PMF6_TRIPR</name>
<sequence>MVVSYIGGPKPHIGDPELELTEIPTSTTGPMKSWQSYIKLVSSAMKFAAIVSKDDGVIDDVTAEESDELLYDDDDVTAEESG</sequence>
<proteinExistence type="predicted"/>
<dbReference type="EMBL" id="ASHM01008551">
    <property type="protein sequence ID" value="PNY16472.1"/>
    <property type="molecule type" value="Genomic_DNA"/>
</dbReference>
<comment type="caution">
    <text evidence="1">The sequence shown here is derived from an EMBL/GenBank/DDBJ whole genome shotgun (WGS) entry which is preliminary data.</text>
</comment>
<organism evidence="1 2">
    <name type="scientific">Trifolium pratense</name>
    <name type="common">Red clover</name>
    <dbReference type="NCBI Taxonomy" id="57577"/>
    <lineage>
        <taxon>Eukaryota</taxon>
        <taxon>Viridiplantae</taxon>
        <taxon>Streptophyta</taxon>
        <taxon>Embryophyta</taxon>
        <taxon>Tracheophyta</taxon>
        <taxon>Spermatophyta</taxon>
        <taxon>Magnoliopsida</taxon>
        <taxon>eudicotyledons</taxon>
        <taxon>Gunneridae</taxon>
        <taxon>Pentapetalae</taxon>
        <taxon>rosids</taxon>
        <taxon>fabids</taxon>
        <taxon>Fabales</taxon>
        <taxon>Fabaceae</taxon>
        <taxon>Papilionoideae</taxon>
        <taxon>50 kb inversion clade</taxon>
        <taxon>NPAAA clade</taxon>
        <taxon>Hologalegina</taxon>
        <taxon>IRL clade</taxon>
        <taxon>Trifolieae</taxon>
        <taxon>Trifolium</taxon>
    </lineage>
</organism>
<evidence type="ECO:0000313" key="1">
    <source>
        <dbReference type="EMBL" id="PNY16472.1"/>
    </source>
</evidence>
<dbReference type="AlphaFoldDB" id="A0A2K3PMF6"/>